<accession>A0A1V0DX15</accession>
<dbReference type="RefSeq" id="YP_009997095.1">
    <property type="nucleotide sequence ID" value="NC_052968.1"/>
</dbReference>
<sequence>MKVSVLNDPDMAEVARDIEQLVGPRAREMAFSGAYDSAARFSKQIDTWSPPLQSADADILPEKSLLDARSRDLGRNDAYIAGGEQLHKDAIVGHMYMLNAKPSIRILGWDESRAEEFQEEVEAKFQVWADSPHNWVDARRKHDLTELIRLAVGVFVYGGEVLATCEWIDTKRREFRTAIQMIDPDRLETPYTEMGNPNVKGGIKFDSYGGAVSAFIRTRHPREYMRNLAYPDMLDFKEVGFQKPWGRQQVIHIINDKRVDQSRAVSDIASSLRELAITKKFRDVTLQNAVVNATYAASIESELPSEVVFQQMGQGSSAGNAVTNYAEDYLAAVGEYVASSKNMKIDGVRIPHLFPGTKLKMQPAGTPGGVGQDFETSLLRYIAVALNVSYEELSRDYSKTNYSSARAAMTQTWRFMQSRKKIVADKMANYVYRLWLEEAINADQIESFRARDAGLLYTNGHQNLMFDALTGADWIGASRGQIDELKETQAAVLRIKYGLSTHEDELSRLGKDWRKVYVQLEREAKERELRHIELYEDNSVNAASGTTREADSDEKEAGDDKEE</sequence>
<dbReference type="GO" id="GO:0005198">
    <property type="term" value="F:structural molecule activity"/>
    <property type="evidence" value="ECO:0007669"/>
    <property type="project" value="InterPro"/>
</dbReference>
<dbReference type="GO" id="GO:0019068">
    <property type="term" value="P:virion assembly"/>
    <property type="evidence" value="ECO:0007669"/>
    <property type="project" value="InterPro"/>
</dbReference>
<feature type="region of interest" description="Disordered" evidence="1">
    <location>
        <begin position="536"/>
        <end position="563"/>
    </location>
</feature>
<dbReference type="EMBL" id="KY249644">
    <property type="protein sequence ID" value="ARB05693.1"/>
    <property type="molecule type" value="Genomic_DNA"/>
</dbReference>
<proteinExistence type="predicted"/>
<organism evidence="2">
    <name type="scientific">Synechococcus virus S-ESS1</name>
    <dbReference type="NCBI Taxonomy" id="1964565"/>
    <lineage>
        <taxon>Viruses</taxon>
        <taxon>Duplodnaviria</taxon>
        <taxon>Heunggongvirae</taxon>
        <taxon>Uroviricota</taxon>
        <taxon>Caudoviricetes</taxon>
        <taxon>Casjensviridae</taxon>
        <taxon>Sessunavirus</taxon>
        <taxon>Sessunavirus SESS1</taxon>
    </lineage>
</organism>
<dbReference type="NCBIfam" id="TIGR01539">
    <property type="entry name" value="portal_lambda"/>
    <property type="match status" value="1"/>
</dbReference>
<evidence type="ECO:0000256" key="1">
    <source>
        <dbReference type="SAM" id="MobiDB-lite"/>
    </source>
</evidence>
<evidence type="ECO:0000313" key="3">
    <source>
        <dbReference type="Proteomes" id="UP000225878"/>
    </source>
</evidence>
<reference evidence="2" key="1">
    <citation type="submission" date="2016-11" db="EMBL/GenBank/DDBJ databases">
        <title>The complete genome sequence of Cyanosiphovirus S-ESS1.</title>
        <authorList>
            <person name="Han Y."/>
        </authorList>
    </citation>
    <scope>NUCLEOTIDE SEQUENCE [LARGE SCALE GENOMIC DNA]</scope>
</reference>
<evidence type="ECO:0000313" key="2">
    <source>
        <dbReference type="EMBL" id="ARB05693.1"/>
    </source>
</evidence>
<feature type="compositionally biased region" description="Acidic residues" evidence="1">
    <location>
        <begin position="551"/>
        <end position="563"/>
    </location>
</feature>
<dbReference type="Pfam" id="PF05136">
    <property type="entry name" value="Phage_portal_2"/>
    <property type="match status" value="1"/>
</dbReference>
<dbReference type="KEGG" id="vg:62679240"/>
<name>A0A1V0DX15_9CAUD</name>
<feature type="compositionally biased region" description="Polar residues" evidence="1">
    <location>
        <begin position="538"/>
        <end position="547"/>
    </location>
</feature>
<protein>
    <submittedName>
        <fullName evidence="2">Portal protein</fullName>
    </submittedName>
</protein>
<dbReference type="GeneID" id="62679240"/>
<dbReference type="Proteomes" id="UP000225878">
    <property type="component" value="Segment"/>
</dbReference>
<keyword evidence="3" id="KW-1185">Reference proteome</keyword>
<dbReference type="InterPro" id="IPR006429">
    <property type="entry name" value="Phage_lambda_portal"/>
</dbReference>